<keyword evidence="3" id="KW-1185">Reference proteome</keyword>
<sequence>MSFYQQEFHHTAKLSKDTRRMVLRQAEKKLWALMDTRDEAASFALVEVVAPYAALHELPPKTDQELRELEDWSDEADTDINESADGDDVQNVTEPVDDLTLEDALDILRNGLASGPRHPIFNTSRASRNVTTTGDHSAVNHWLSNTPDEYPVSNEKSSDPEVIDTVQPHGVHSGTEGNDNEWLSNAPGAPYDGEEDVPSPGKSDDSSPSPGDEGYVTGTQENNEDDDSPYDGDAEDNASPADQSELASNNENEETPSRANTLFLPSLGSWPDRYKRTLARGVESYRAFLNSPASDHMRHRLLRRETHEAAVKEYNLIGLGLYPLVTTADLIEFKRHCDDLRHFCLKLRRNVTVVDYDLQVRNELYYTQPKHSPLRLRTKGLRSALRYVIGIDEEWGNEEDNWGQLPPMKKRDPISAGKTTMDTATEKGAQL</sequence>
<accession>A0A9P5ANU9</accession>
<protein>
    <submittedName>
        <fullName evidence="2">Uncharacterized protein</fullName>
    </submittedName>
</protein>
<gene>
    <name evidence="2" type="ORF">FBEOM_4025</name>
</gene>
<feature type="region of interest" description="Disordered" evidence="1">
    <location>
        <begin position="115"/>
        <end position="263"/>
    </location>
</feature>
<evidence type="ECO:0000313" key="3">
    <source>
        <dbReference type="Proteomes" id="UP000730481"/>
    </source>
</evidence>
<feature type="compositionally biased region" description="Acidic residues" evidence="1">
    <location>
        <begin position="222"/>
        <end position="236"/>
    </location>
</feature>
<feature type="compositionally biased region" description="Polar residues" evidence="1">
    <location>
        <begin position="240"/>
        <end position="250"/>
    </location>
</feature>
<dbReference type="EMBL" id="PVQB02000164">
    <property type="protein sequence ID" value="KAF4342024.1"/>
    <property type="molecule type" value="Genomic_DNA"/>
</dbReference>
<feature type="region of interest" description="Disordered" evidence="1">
    <location>
        <begin position="402"/>
        <end position="431"/>
    </location>
</feature>
<comment type="caution">
    <text evidence="2">The sequence shown here is derived from an EMBL/GenBank/DDBJ whole genome shotgun (WGS) entry which is preliminary data.</text>
</comment>
<proteinExistence type="predicted"/>
<name>A0A9P5ANU9_9HYPO</name>
<reference evidence="2" key="1">
    <citation type="journal article" date="2017" name="Mycologia">
        <title>Fusarium algeriense, sp. nov., a novel toxigenic crown rot pathogen of durum wheat from Algeria is nested in the Fusarium burgessii species complex.</title>
        <authorList>
            <person name="Laraba I."/>
            <person name="Keddad A."/>
            <person name="Boureghda H."/>
            <person name="Abdallah N."/>
            <person name="Vaughan M.M."/>
            <person name="Proctor R.H."/>
            <person name="Busman M."/>
            <person name="O'Donnell K."/>
        </authorList>
    </citation>
    <scope>NUCLEOTIDE SEQUENCE</scope>
    <source>
        <strain evidence="2">NRRL 25174</strain>
    </source>
</reference>
<feature type="compositionally biased region" description="Low complexity" evidence="1">
    <location>
        <begin position="198"/>
        <end position="212"/>
    </location>
</feature>
<dbReference type="Proteomes" id="UP000730481">
    <property type="component" value="Unassembled WGS sequence"/>
</dbReference>
<organism evidence="2 3">
    <name type="scientific">Fusarium beomiforme</name>
    <dbReference type="NCBI Taxonomy" id="44412"/>
    <lineage>
        <taxon>Eukaryota</taxon>
        <taxon>Fungi</taxon>
        <taxon>Dikarya</taxon>
        <taxon>Ascomycota</taxon>
        <taxon>Pezizomycotina</taxon>
        <taxon>Sordariomycetes</taxon>
        <taxon>Hypocreomycetidae</taxon>
        <taxon>Hypocreales</taxon>
        <taxon>Nectriaceae</taxon>
        <taxon>Fusarium</taxon>
        <taxon>Fusarium burgessii species complex</taxon>
    </lineage>
</organism>
<feature type="compositionally biased region" description="Polar residues" evidence="1">
    <location>
        <begin position="121"/>
        <end position="135"/>
    </location>
</feature>
<dbReference type="AlphaFoldDB" id="A0A9P5ANU9"/>
<evidence type="ECO:0000313" key="2">
    <source>
        <dbReference type="EMBL" id="KAF4342024.1"/>
    </source>
</evidence>
<reference evidence="2" key="2">
    <citation type="submission" date="2020-02" db="EMBL/GenBank/DDBJ databases">
        <title>Identification and distribution of gene clusters putatively required for synthesis of sphingolipid metabolism inhibitors in phylogenetically diverse species of the filamentous fungus Fusarium.</title>
        <authorList>
            <person name="Kim H.-S."/>
            <person name="Busman M."/>
            <person name="Brown D.W."/>
            <person name="Divon H."/>
            <person name="Uhlig S."/>
            <person name="Proctor R.H."/>
        </authorList>
    </citation>
    <scope>NUCLEOTIDE SEQUENCE</scope>
    <source>
        <strain evidence="2">NRRL 25174</strain>
    </source>
</reference>
<evidence type="ECO:0000256" key="1">
    <source>
        <dbReference type="SAM" id="MobiDB-lite"/>
    </source>
</evidence>
<dbReference type="OrthoDB" id="5075095at2759"/>